<evidence type="ECO:0000313" key="4">
    <source>
        <dbReference type="Proteomes" id="UP000197068"/>
    </source>
</evidence>
<dbReference type="InterPro" id="IPR045494">
    <property type="entry name" value="DUF6436"/>
</dbReference>
<keyword evidence="1" id="KW-0812">Transmembrane</keyword>
<evidence type="ECO:0000256" key="1">
    <source>
        <dbReference type="SAM" id="Phobius"/>
    </source>
</evidence>
<keyword evidence="1" id="KW-1133">Transmembrane helix</keyword>
<name>A0ABQ0MX61_9GAMM</name>
<keyword evidence="4" id="KW-1185">Reference proteome</keyword>
<dbReference type="Pfam" id="PF20029">
    <property type="entry name" value="DUF6436"/>
    <property type="match status" value="1"/>
</dbReference>
<dbReference type="Proteomes" id="UP000197068">
    <property type="component" value="Unassembled WGS sequence"/>
</dbReference>
<accession>A0ABQ0MX61</accession>
<reference evidence="3 4" key="1">
    <citation type="submission" date="2017-06" db="EMBL/GenBank/DDBJ databases">
        <title>Whole Genome Sequences of Colwellia marinimaniae MTCD1.</title>
        <authorList>
            <person name="Kusumoto H."/>
            <person name="Inoue M."/>
            <person name="Tanikawa K."/>
            <person name="Maeji H."/>
            <person name="Cameron J.H."/>
            <person name="Bartlett D.H."/>
        </authorList>
    </citation>
    <scope>NUCLEOTIDE SEQUENCE [LARGE SCALE GENOMIC DNA]</scope>
    <source>
        <strain evidence="3 4">MTCD1</strain>
    </source>
</reference>
<sequence length="175" mass="19451">MPDLNNNLTKFQFTIIIIWLSFTVAAFYYFVMNKLVSFDVDNKLLGIGHQQLATLLTPYIAPGRQGVGNTVLHFSQPNCDCQQYSKAHIQDINLIASDNEFTIIKVVIHEHKIIPATPSVAIFDAQGDIIYFGPYGQGLACSQTSGYAQTMLNNLIKGYKAHIIIKEAKGCYCSV</sequence>
<keyword evidence="1" id="KW-0472">Membrane</keyword>
<feature type="transmembrane region" description="Helical" evidence="1">
    <location>
        <begin position="12"/>
        <end position="31"/>
    </location>
</feature>
<dbReference type="EMBL" id="BDQM01000020">
    <property type="protein sequence ID" value="GAW96869.1"/>
    <property type="molecule type" value="Genomic_DNA"/>
</dbReference>
<protein>
    <recommendedName>
        <fullName evidence="2">DUF6436 domain-containing protein</fullName>
    </recommendedName>
</protein>
<proteinExistence type="predicted"/>
<dbReference type="RefSeq" id="WP_057179364.1">
    <property type="nucleotide sequence ID" value="NZ_BDQM01000020.1"/>
</dbReference>
<feature type="domain" description="DUF6436" evidence="2">
    <location>
        <begin position="65"/>
        <end position="174"/>
    </location>
</feature>
<comment type="caution">
    <text evidence="3">The sequence shown here is derived from an EMBL/GenBank/DDBJ whole genome shotgun (WGS) entry which is preliminary data.</text>
</comment>
<organism evidence="3 4">
    <name type="scientific">Colwellia marinimaniae</name>
    <dbReference type="NCBI Taxonomy" id="1513592"/>
    <lineage>
        <taxon>Bacteria</taxon>
        <taxon>Pseudomonadati</taxon>
        <taxon>Pseudomonadota</taxon>
        <taxon>Gammaproteobacteria</taxon>
        <taxon>Alteromonadales</taxon>
        <taxon>Colwelliaceae</taxon>
        <taxon>Colwellia</taxon>
    </lineage>
</organism>
<gene>
    <name evidence="3" type="ORF">MTCD1_02492</name>
</gene>
<evidence type="ECO:0000259" key="2">
    <source>
        <dbReference type="Pfam" id="PF20029"/>
    </source>
</evidence>
<evidence type="ECO:0000313" key="3">
    <source>
        <dbReference type="EMBL" id="GAW96869.1"/>
    </source>
</evidence>